<dbReference type="EMBL" id="AYTF01000001">
    <property type="protein sequence ID" value="ESV64065.1"/>
    <property type="molecule type" value="Genomic_DNA"/>
</dbReference>
<dbReference type="Proteomes" id="UP000018502">
    <property type="component" value="Unassembled WGS sequence"/>
</dbReference>
<dbReference type="AlphaFoldDB" id="A0A829MDF5"/>
<proteinExistence type="predicted"/>
<gene>
    <name evidence="1" type="ORF">L833_1444</name>
</gene>
<reference evidence="1 2" key="1">
    <citation type="journal article" date="2014" name="Emerg. Infect. Dis.">
        <title>High-level Relatedness among Mycobacterium abscessus subsp. massiliense Strains from Widely Separated Outbreaks.</title>
        <authorList>
            <person name="Tettelin H."/>
            <person name="Davidson R.M."/>
            <person name="Agrawal S."/>
            <person name="Aitken M.L."/>
            <person name="Shallom S."/>
            <person name="Hasan N.A."/>
            <person name="Strong M."/>
            <person name="Nogueira de Moura V.C."/>
            <person name="De Groote M.A."/>
            <person name="Duarte R.S."/>
            <person name="Hine E."/>
            <person name="Parankush S."/>
            <person name="Su Q."/>
            <person name="Daugherty S.C."/>
            <person name="Fraser C.M."/>
            <person name="Brown-Elliott B.A."/>
            <person name="Wallace R.J.Jr."/>
            <person name="Holland S.M."/>
            <person name="Sampaio E.P."/>
            <person name="Olivier K.N."/>
            <person name="Jackson M."/>
            <person name="Zelazny A.M."/>
        </authorList>
    </citation>
    <scope>NUCLEOTIDE SEQUENCE [LARGE SCALE GENOMIC DNA]</scope>
    <source>
        <strain evidence="1 2">MAB_091912_2446</strain>
    </source>
</reference>
<name>A0A829MDF5_9MYCO</name>
<evidence type="ECO:0000313" key="2">
    <source>
        <dbReference type="Proteomes" id="UP000018502"/>
    </source>
</evidence>
<organism evidence="1 2">
    <name type="scientific">Mycobacteroides abscessus MAB_091912_2446</name>
    <dbReference type="NCBI Taxonomy" id="1335414"/>
    <lineage>
        <taxon>Bacteria</taxon>
        <taxon>Bacillati</taxon>
        <taxon>Actinomycetota</taxon>
        <taxon>Actinomycetes</taxon>
        <taxon>Mycobacteriales</taxon>
        <taxon>Mycobacteriaceae</taxon>
        <taxon>Mycobacteroides</taxon>
        <taxon>Mycobacteroides abscessus</taxon>
    </lineage>
</organism>
<comment type="caution">
    <text evidence="1">The sequence shown here is derived from an EMBL/GenBank/DDBJ whole genome shotgun (WGS) entry which is preliminary data.</text>
</comment>
<accession>A0A829MDF5</accession>
<evidence type="ECO:0000313" key="1">
    <source>
        <dbReference type="EMBL" id="ESV64065.1"/>
    </source>
</evidence>
<sequence>MCDCLGLDKDNPWMKNAEFVGEIEEAFDDEDLEDLEDNENGRY</sequence>
<protein>
    <submittedName>
        <fullName evidence="1">Uncharacterized protein</fullName>
    </submittedName>
</protein>